<dbReference type="PROSITE" id="PS50977">
    <property type="entry name" value="HTH_TETR_2"/>
    <property type="match status" value="1"/>
</dbReference>
<evidence type="ECO:0000256" key="4">
    <source>
        <dbReference type="ARBA" id="ARBA00023163"/>
    </source>
</evidence>
<evidence type="ECO:0000256" key="2">
    <source>
        <dbReference type="ARBA" id="ARBA00023015"/>
    </source>
</evidence>
<keyword evidence="1" id="KW-0678">Repressor</keyword>
<protein>
    <submittedName>
        <fullName evidence="8">TetR/AcrR family transcriptional regulator</fullName>
    </submittedName>
</protein>
<sequence length="231" mass="26119">MITEGGVDRPKQRRLTSGLSHKRHDQKQELLAVTSGFSRLRREDLLKTACEVIAEQGFGHTRTIDIARAAGVSQALLFYHFENKERLFAQAFTYAARLRMNALDDVERSTGTPRERLATLLRLSSPAIPTEDWRLWIDAWAEAMRSPDLEEISRRIDTRGRLLLRAIIEAGVECGEFDCPDPDGAAWRILAIIDGFAIQTHVHPRALSRRRVNVLIREAVANELGVSPEKL</sequence>
<evidence type="ECO:0000313" key="9">
    <source>
        <dbReference type="Proteomes" id="UP000309128"/>
    </source>
</evidence>
<evidence type="ECO:0000256" key="1">
    <source>
        <dbReference type="ARBA" id="ARBA00022491"/>
    </source>
</evidence>
<dbReference type="InterPro" id="IPR001647">
    <property type="entry name" value="HTH_TetR"/>
</dbReference>
<name>A0A5S4FSR3_9ACTN</name>
<dbReference type="PANTHER" id="PTHR30055">
    <property type="entry name" value="HTH-TYPE TRANSCRIPTIONAL REGULATOR RUTR"/>
    <property type="match status" value="1"/>
</dbReference>
<dbReference type="PRINTS" id="PR00455">
    <property type="entry name" value="HTHTETR"/>
</dbReference>
<dbReference type="InterPro" id="IPR036271">
    <property type="entry name" value="Tet_transcr_reg_TetR-rel_C_sf"/>
</dbReference>
<dbReference type="GO" id="GO:0000976">
    <property type="term" value="F:transcription cis-regulatory region binding"/>
    <property type="evidence" value="ECO:0007669"/>
    <property type="project" value="TreeGrafter"/>
</dbReference>
<keyword evidence="2" id="KW-0805">Transcription regulation</keyword>
<reference evidence="8 9" key="1">
    <citation type="submission" date="2019-05" db="EMBL/GenBank/DDBJ databases">
        <title>Draft genome sequence of Nonomuraea turkmeniaca DSM 43926.</title>
        <authorList>
            <person name="Saricaoglu S."/>
            <person name="Isik K."/>
        </authorList>
    </citation>
    <scope>NUCLEOTIDE SEQUENCE [LARGE SCALE GENOMIC DNA]</scope>
    <source>
        <strain evidence="8 9">DSM 43926</strain>
    </source>
</reference>
<gene>
    <name evidence="8" type="ORF">ETD86_07505</name>
</gene>
<dbReference type="Gene3D" id="1.10.357.10">
    <property type="entry name" value="Tetracycline Repressor, domain 2"/>
    <property type="match status" value="1"/>
</dbReference>
<evidence type="ECO:0000256" key="6">
    <source>
        <dbReference type="SAM" id="MobiDB-lite"/>
    </source>
</evidence>
<evidence type="ECO:0000256" key="3">
    <source>
        <dbReference type="ARBA" id="ARBA00023125"/>
    </source>
</evidence>
<dbReference type="AlphaFoldDB" id="A0A5S4FSR3"/>
<dbReference type="OrthoDB" id="3474596at2"/>
<dbReference type="GO" id="GO:0003700">
    <property type="term" value="F:DNA-binding transcription factor activity"/>
    <property type="evidence" value="ECO:0007669"/>
    <property type="project" value="TreeGrafter"/>
</dbReference>
<dbReference type="PANTHER" id="PTHR30055:SF200">
    <property type="entry name" value="HTH-TYPE TRANSCRIPTIONAL REPRESSOR BDCR"/>
    <property type="match status" value="1"/>
</dbReference>
<keyword evidence="4" id="KW-0804">Transcription</keyword>
<dbReference type="Pfam" id="PF00440">
    <property type="entry name" value="TetR_N"/>
    <property type="match status" value="1"/>
</dbReference>
<feature type="domain" description="HTH tetR-type" evidence="7">
    <location>
        <begin position="39"/>
        <end position="99"/>
    </location>
</feature>
<evidence type="ECO:0000259" key="7">
    <source>
        <dbReference type="PROSITE" id="PS50977"/>
    </source>
</evidence>
<dbReference type="InterPro" id="IPR039538">
    <property type="entry name" value="BetI_C"/>
</dbReference>
<accession>A0A5S4FSR3</accession>
<keyword evidence="3 5" id="KW-0238">DNA-binding</keyword>
<organism evidence="8 9">
    <name type="scientific">Nonomuraea turkmeniaca</name>
    <dbReference type="NCBI Taxonomy" id="103838"/>
    <lineage>
        <taxon>Bacteria</taxon>
        <taxon>Bacillati</taxon>
        <taxon>Actinomycetota</taxon>
        <taxon>Actinomycetes</taxon>
        <taxon>Streptosporangiales</taxon>
        <taxon>Streptosporangiaceae</taxon>
        <taxon>Nonomuraea</taxon>
    </lineage>
</organism>
<dbReference type="InterPro" id="IPR050109">
    <property type="entry name" value="HTH-type_TetR-like_transc_reg"/>
</dbReference>
<dbReference type="SUPFAM" id="SSF46689">
    <property type="entry name" value="Homeodomain-like"/>
    <property type="match status" value="1"/>
</dbReference>
<comment type="caution">
    <text evidence="8">The sequence shown here is derived from an EMBL/GenBank/DDBJ whole genome shotgun (WGS) entry which is preliminary data.</text>
</comment>
<dbReference type="Pfam" id="PF13977">
    <property type="entry name" value="TetR_C_6"/>
    <property type="match status" value="1"/>
</dbReference>
<feature type="DNA-binding region" description="H-T-H motif" evidence="5">
    <location>
        <begin position="62"/>
        <end position="81"/>
    </location>
</feature>
<evidence type="ECO:0000313" key="8">
    <source>
        <dbReference type="EMBL" id="TMR23673.1"/>
    </source>
</evidence>
<dbReference type="Proteomes" id="UP000309128">
    <property type="component" value="Unassembled WGS sequence"/>
</dbReference>
<dbReference type="EMBL" id="VCKY01000017">
    <property type="protein sequence ID" value="TMR23673.1"/>
    <property type="molecule type" value="Genomic_DNA"/>
</dbReference>
<feature type="compositionally biased region" description="Basic and acidic residues" evidence="6">
    <location>
        <begin position="1"/>
        <end position="10"/>
    </location>
</feature>
<proteinExistence type="predicted"/>
<dbReference type="SUPFAM" id="SSF48498">
    <property type="entry name" value="Tetracyclin repressor-like, C-terminal domain"/>
    <property type="match status" value="1"/>
</dbReference>
<keyword evidence="9" id="KW-1185">Reference proteome</keyword>
<feature type="region of interest" description="Disordered" evidence="6">
    <location>
        <begin position="1"/>
        <end position="23"/>
    </location>
</feature>
<evidence type="ECO:0000256" key="5">
    <source>
        <dbReference type="PROSITE-ProRule" id="PRU00335"/>
    </source>
</evidence>
<dbReference type="InterPro" id="IPR009057">
    <property type="entry name" value="Homeodomain-like_sf"/>
</dbReference>